<feature type="compositionally biased region" description="Basic and acidic residues" evidence="1">
    <location>
        <begin position="1891"/>
        <end position="1964"/>
    </location>
</feature>
<feature type="compositionally biased region" description="Basic and acidic residues" evidence="1">
    <location>
        <begin position="655"/>
        <end position="664"/>
    </location>
</feature>
<dbReference type="Pfam" id="PF13926">
    <property type="entry name" value="DUF4211"/>
    <property type="match status" value="1"/>
</dbReference>
<feature type="compositionally biased region" description="Low complexity" evidence="1">
    <location>
        <begin position="2235"/>
        <end position="2245"/>
    </location>
</feature>
<dbReference type="InterPro" id="IPR025451">
    <property type="entry name" value="DUF4211"/>
</dbReference>
<feature type="compositionally biased region" description="Polar residues" evidence="1">
    <location>
        <begin position="917"/>
        <end position="939"/>
    </location>
</feature>
<feature type="compositionally biased region" description="Acidic residues" evidence="1">
    <location>
        <begin position="1234"/>
        <end position="1243"/>
    </location>
</feature>
<feature type="compositionally biased region" description="Basic residues" evidence="1">
    <location>
        <begin position="1329"/>
        <end position="1339"/>
    </location>
</feature>
<comment type="caution">
    <text evidence="3">The sequence shown here is derived from an EMBL/GenBank/DDBJ whole genome shotgun (WGS) entry which is preliminary data.</text>
</comment>
<feature type="compositionally biased region" description="Basic and acidic residues" evidence="1">
    <location>
        <begin position="1976"/>
        <end position="1996"/>
    </location>
</feature>
<feature type="compositionally biased region" description="Basic and acidic residues" evidence="1">
    <location>
        <begin position="2011"/>
        <end position="2202"/>
    </location>
</feature>
<feature type="region of interest" description="Disordered" evidence="1">
    <location>
        <begin position="1519"/>
        <end position="1620"/>
    </location>
</feature>
<feature type="region of interest" description="Disordered" evidence="1">
    <location>
        <begin position="917"/>
        <end position="992"/>
    </location>
</feature>
<feature type="compositionally biased region" description="Low complexity" evidence="1">
    <location>
        <begin position="947"/>
        <end position="964"/>
    </location>
</feature>
<feature type="region of interest" description="Disordered" evidence="1">
    <location>
        <begin position="1819"/>
        <end position="2254"/>
    </location>
</feature>
<organism evidence="3 4">
    <name type="scientific">Hymenochirus boettgeri</name>
    <name type="common">Congo dwarf clawed frog</name>
    <dbReference type="NCBI Taxonomy" id="247094"/>
    <lineage>
        <taxon>Eukaryota</taxon>
        <taxon>Metazoa</taxon>
        <taxon>Chordata</taxon>
        <taxon>Craniata</taxon>
        <taxon>Vertebrata</taxon>
        <taxon>Euteleostomi</taxon>
        <taxon>Amphibia</taxon>
        <taxon>Batrachia</taxon>
        <taxon>Anura</taxon>
        <taxon>Pipoidea</taxon>
        <taxon>Pipidae</taxon>
        <taxon>Pipinae</taxon>
        <taxon>Hymenochirus</taxon>
    </lineage>
</organism>
<dbReference type="PANTHER" id="PTHR14709">
    <property type="entry name" value="GLUTAMINE AND SERINE-RICH PROTEIN 1-RELATED"/>
    <property type="match status" value="1"/>
</dbReference>
<gene>
    <name evidence="3" type="ORF">GDO86_012320</name>
</gene>
<evidence type="ECO:0000313" key="3">
    <source>
        <dbReference type="EMBL" id="KAG8433904.1"/>
    </source>
</evidence>
<feature type="compositionally biased region" description="Polar residues" evidence="1">
    <location>
        <begin position="403"/>
        <end position="422"/>
    </location>
</feature>
<feature type="compositionally biased region" description="Basic and acidic residues" evidence="1">
    <location>
        <begin position="1590"/>
        <end position="1601"/>
    </location>
</feature>
<feature type="compositionally biased region" description="Basic and acidic residues" evidence="1">
    <location>
        <begin position="1819"/>
        <end position="1828"/>
    </location>
</feature>
<feature type="region of interest" description="Disordered" evidence="1">
    <location>
        <begin position="1218"/>
        <end position="1246"/>
    </location>
</feature>
<feature type="compositionally biased region" description="Basic and acidic residues" evidence="1">
    <location>
        <begin position="1315"/>
        <end position="1328"/>
    </location>
</feature>
<feature type="compositionally biased region" description="Low complexity" evidence="1">
    <location>
        <begin position="423"/>
        <end position="445"/>
    </location>
</feature>
<feature type="compositionally biased region" description="Polar residues" evidence="1">
    <location>
        <begin position="1041"/>
        <end position="1051"/>
    </location>
</feature>
<feature type="region of interest" description="Disordered" evidence="1">
    <location>
        <begin position="345"/>
        <end position="451"/>
    </location>
</feature>
<keyword evidence="4" id="KW-1185">Reference proteome</keyword>
<feature type="compositionally biased region" description="Basic and acidic residues" evidence="1">
    <location>
        <begin position="738"/>
        <end position="750"/>
    </location>
</feature>
<feature type="region of interest" description="Disordered" evidence="1">
    <location>
        <begin position="1424"/>
        <end position="1473"/>
    </location>
</feature>
<dbReference type="Proteomes" id="UP000812440">
    <property type="component" value="Chromosome 7"/>
</dbReference>
<feature type="region of interest" description="Disordered" evidence="1">
    <location>
        <begin position="1039"/>
        <end position="1067"/>
    </location>
</feature>
<evidence type="ECO:0000259" key="2">
    <source>
        <dbReference type="Pfam" id="PF13926"/>
    </source>
</evidence>
<feature type="region of interest" description="Disordered" evidence="1">
    <location>
        <begin position="558"/>
        <end position="619"/>
    </location>
</feature>
<feature type="compositionally biased region" description="Polar residues" evidence="1">
    <location>
        <begin position="1426"/>
        <end position="1451"/>
    </location>
</feature>
<dbReference type="InterPro" id="IPR052466">
    <property type="entry name" value="DNA_MethProtect_Complex"/>
</dbReference>
<evidence type="ECO:0000256" key="1">
    <source>
        <dbReference type="SAM" id="MobiDB-lite"/>
    </source>
</evidence>
<feature type="compositionally biased region" description="Basic and acidic residues" evidence="1">
    <location>
        <begin position="1846"/>
        <end position="1879"/>
    </location>
</feature>
<feature type="region of interest" description="Disordered" evidence="1">
    <location>
        <begin position="738"/>
        <end position="759"/>
    </location>
</feature>
<feature type="compositionally biased region" description="Polar residues" evidence="1">
    <location>
        <begin position="356"/>
        <end position="378"/>
    </location>
</feature>
<protein>
    <recommendedName>
        <fullName evidence="2">DUF4211 domain-containing protein</fullName>
    </recommendedName>
</protein>
<feature type="region of interest" description="Disordered" evidence="1">
    <location>
        <begin position="632"/>
        <end position="664"/>
    </location>
</feature>
<feature type="compositionally biased region" description="Pro residues" evidence="1">
    <location>
        <begin position="1560"/>
        <end position="1577"/>
    </location>
</feature>
<dbReference type="CDD" id="cd22541">
    <property type="entry name" value="SP5_N"/>
    <property type="match status" value="1"/>
</dbReference>
<feature type="region of interest" description="Disordered" evidence="1">
    <location>
        <begin position="1275"/>
        <end position="1356"/>
    </location>
</feature>
<reference evidence="3" key="1">
    <citation type="thesis" date="2020" institute="ProQuest LLC" country="789 East Eisenhower Parkway, Ann Arbor, MI, USA">
        <title>Comparative Genomics and Chromosome Evolution.</title>
        <authorList>
            <person name="Mudd A.B."/>
        </authorList>
    </citation>
    <scope>NUCLEOTIDE SEQUENCE</scope>
    <source>
        <strain evidence="3">Female2</strain>
        <tissue evidence="3">Blood</tissue>
    </source>
</reference>
<evidence type="ECO:0000313" key="4">
    <source>
        <dbReference type="Proteomes" id="UP000812440"/>
    </source>
</evidence>
<feature type="compositionally biased region" description="Polar residues" evidence="1">
    <location>
        <begin position="632"/>
        <end position="652"/>
    </location>
</feature>
<dbReference type="EMBL" id="JAACNH010000008">
    <property type="protein sequence ID" value="KAG8433904.1"/>
    <property type="molecule type" value="Genomic_DNA"/>
</dbReference>
<feature type="compositionally biased region" description="Low complexity" evidence="1">
    <location>
        <begin position="384"/>
        <end position="402"/>
    </location>
</feature>
<feature type="domain" description="DUF4211" evidence="2">
    <location>
        <begin position="2245"/>
        <end position="2340"/>
    </location>
</feature>
<name>A0A8T2IS71_9PIPI</name>
<dbReference type="OrthoDB" id="21499at2759"/>
<feature type="compositionally biased region" description="Basic and acidic residues" evidence="1">
    <location>
        <begin position="1340"/>
        <end position="1350"/>
    </location>
</feature>
<sequence length="2445" mass="272164">MDRNYPTAGFGDPLGAGSGWSYERSAKARSFPDWLGPGLMEGAGPDWTREHNFRLVYGSSRGSHPDTDILHRQAYATPHPLQGYATNHHPAGLSGLFETGLHHASSATPDASVMNLISALESRAPQPGPSASSLLSQFRTPSWQTAMHTPAPAELFISGAIPGSGTFPSSSALSAYQHPASFSGRSFPVTSSLTLQDATFSPTSNGLLSPHDPLLHIKSSQSSVPSSLSFDRLGSTVLGTGLPSQSSAYRSAQESASRHLPSQFNLLSSSLGPSEQTSQLYNASVFSSSPASSIERAMPRQDSVIKHYQRPSSAQSQLPSAAAAAHSLQHYLSCGGSYQQMQHRSTLSCSPLGDQSPVSSEGSQQKNSQARQEPSQSYRPIIQSPGYSTSSSSNKSKSYSASRQTPRSTATPKCQSIATTGQSHNYSSSTPKPSSVISSQSQAYSPGQPQSLLSMTQSQNYAVTQSQNLSAVTQSQGFTSSQAQDLTSGSKSQSYTTSQSQGLQTCVSQNQTYSPEQLQGLSSVGQIPSYNVQTESHVSVSQAPSYVPAHSQGLPTASPSLSYSTGHSPAMSSHAQSIGYSSVSHAQNMPDSSPSQIIRPLQSPTSNRSQSVASPGQSQKYLTSVLSPSFMQASHSQSYQNSQPSLERTPSYSKPKPDSDLLSTERTDEEDFLIQHLLQSQSPPRVSSESLVECEERSSKNLGYEMSKTEERYHLQSVIRTNSNLDNQGLEMSLQSLKDKKKSDRHKEYANARSTPESLGTSVVHYSHQTGPMDSFAQDIKKSVEHLPHMDTSNKDLNSAHSYLQKTPEHASQTHRMVAESQSMETHSMLQSQQGTPLMMDTSSDLPLSLTHQPTTQQSQLLQSVLTHTQSQLQAHQRKVQTPLDVRMLESQRIQAEAQSPLQMQLQSQALEAHLQSQQMQAHVRSQSMEVHSRSQSIEAQLMDSHQIQADQQSPQLQAQLQSDRMQAELQPERMQASLQPEGMEGLPQNDGMQALSRPQEIQDFLEPDLNLESHLGQGGSVQSQQHLMPDAGEALRLDAESSQQVPQTQMEPKDQFDSPSPQGSKQRFVPLTSICFPDSLLQDEERSFFPGMEDMFCQPSCGNDEYPKTSCGDDGSQSMDRNEAMKNSYEMLQSNQSYSGYCTSESNDNQQNVHLGLDSVSVKHELPSTVNTEQLGLIQSSHNQQSSEVKPGLTSPIFCSSKPKKLLKTSSFHLLKKREPSFQPPKKNYAQEYEFEDDEDKEDVPADIRLNSRRLPDLLPDLISSCRTRPNISPMGDIDFCPPVMDGPKRRGRKPTKPKREGPPRPRGRPRIRPLVEPHPVGHDTIRKPRGRGRGRGRRMVDDGRERMAMEPLKPLKIKLQVPKGNDSLQMEQTEMLPPPQENVLDNSQTREKIKQKIKEVEEKQPEIKSGFMASFLDFLKSGKRQQLPTANTSPSKTRPPSAQQASQASFGMASQMLSGTLDSAESDSLVMSCTSPCKRLDDELKRNLETLPSFSSDEEDSVSKNQDLQKSISSAISALYDPTDRKEVETAAAPVVEEKVSSPVPTEPSPPQEQETPASPPSPQEIPAPPPPEEPPAQASPEQEEPEDSRPLHLAKKQETAAICGETDEEDVESGGEGIFRERDEFVIRVEDIQALKLALQTGREPPPIWRVQKALLQKFTPEIKDGQRQFCATSNYLGYFGDAKNRYQRLYVKFLENINKKDYVRVCSRKPWHRPLQAMRRQSQTKAPGAKSPVVVPKMEKMEKSERVQKTEGTCKTERSDTLEKIERVDKIERLEITDGDEAFEKTEVTPKPEKFVSEESCDQHEIAINTDKEVTLGDVEKTETTVENPEPIEMVENVEPSQKNEKDDLAAKMENTEPLMKKEKTGPAAKQEKTDPTVSKANLEPATKAEKPDLGLKPEKAEPAVKFEKSDNIAKVEKATLSAKQEKQEPNQKAEKNTKQEKPDPVTKTDKAEALKKSQKVESIVKSLLSFEKAEHEQAKETIQKDIEEKPSNTEPLGPPEQVEPTTRAEKMEPTEPIEKIDGGKRIEKDQPMEKGDKRTDKGEKINKLDWIEKVSKVDRSDKAAKTDRSERASKVERSEKVSKVDRPEKPTKAERADKSPRLEKTIRTDKVEKVAKAERPEKPTRTERSSKMARTERPSKLEKPERPEKMPKLEKTEKSPKLEKPTKNDKIEKPEKTPKSDKMEKHVRVEKVERVEPPPKVALKPKQKHVKVKAEPPPKKRKKWLKEVASSSDSDSSPDQQSEEERVPVGRVLNTRAMKEMFRSYIEMLVSTALDPDMIQALEDTSDELYLPPMRKIDGIVNEHKKKMLKKIFLSSSIQDTIHTFPQLHSETGESTVRMKAGGEPYNRKTLNKLKKNVAKPQEFKVDADKSIFYSLYHSLHHYKYHIFLRCKQETNAIEEQNDDLGQEEVVQQCMRNQPWLEKLFDSFIDLLTQAQSKCA</sequence>
<accession>A0A8T2IS71</accession>
<proteinExistence type="predicted"/>
<dbReference type="PANTHER" id="PTHR14709:SF1">
    <property type="entry name" value="PROLINE-RICH PROTEIN 12"/>
    <property type="match status" value="1"/>
</dbReference>